<evidence type="ECO:0000313" key="2">
    <source>
        <dbReference type="EMBL" id="NMM63037.1"/>
    </source>
</evidence>
<reference evidence="2 3" key="2">
    <citation type="submission" date="2020-06" db="EMBL/GenBank/DDBJ databases">
        <title>Complete Genome Sequence of Clostridium muelleri sp. nov. P21T, an Acid-Alcohol Producing Acetogen Isolated from Old Hay.</title>
        <authorList>
            <person name="Duncan K.E."/>
            <person name="Tanner R.S."/>
        </authorList>
    </citation>
    <scope>NUCLEOTIDE SEQUENCE [LARGE SCALE GENOMIC DNA]</scope>
    <source>
        <strain evidence="2 3">P21</strain>
    </source>
</reference>
<organism evidence="2 3">
    <name type="scientific">Clostridium muellerianum</name>
    <dbReference type="NCBI Taxonomy" id="2716538"/>
    <lineage>
        <taxon>Bacteria</taxon>
        <taxon>Bacillati</taxon>
        <taxon>Bacillota</taxon>
        <taxon>Clostridia</taxon>
        <taxon>Eubacteriales</taxon>
        <taxon>Clostridiaceae</taxon>
        <taxon>Clostridium</taxon>
    </lineage>
</organism>
<proteinExistence type="predicted"/>
<dbReference type="AlphaFoldDB" id="A0A7Y0EGM8"/>
<dbReference type="SUPFAM" id="SSF53098">
    <property type="entry name" value="Ribonuclease H-like"/>
    <property type="match status" value="1"/>
</dbReference>
<evidence type="ECO:0000259" key="1">
    <source>
        <dbReference type="Pfam" id="PF13546"/>
    </source>
</evidence>
<dbReference type="EMBL" id="JABBNI010000017">
    <property type="protein sequence ID" value="NMM63037.1"/>
    <property type="molecule type" value="Genomic_DNA"/>
</dbReference>
<reference evidence="2 3" key="1">
    <citation type="submission" date="2020-04" db="EMBL/GenBank/DDBJ databases">
        <authorList>
            <person name="Doyle D.A."/>
        </authorList>
    </citation>
    <scope>NUCLEOTIDE SEQUENCE [LARGE SCALE GENOMIC DNA]</scope>
    <source>
        <strain evidence="2 3">P21</strain>
    </source>
</reference>
<feature type="domain" description="Transposase IS701-like DDE" evidence="1">
    <location>
        <begin position="19"/>
        <end position="97"/>
    </location>
</feature>
<dbReference type="Proteomes" id="UP000537131">
    <property type="component" value="Unassembled WGS sequence"/>
</dbReference>
<name>A0A7Y0EGM8_9CLOT</name>
<gene>
    <name evidence="2" type="ORF">HBE96_10050</name>
</gene>
<keyword evidence="3" id="KW-1185">Reference proteome</keyword>
<accession>A0A7Y0EGM8</accession>
<dbReference type="RefSeq" id="WP_169297696.1">
    <property type="nucleotide sequence ID" value="NZ_JABBNI010000017.1"/>
</dbReference>
<sequence length="119" mass="14096">MSLKRLKTFFYYLYSSIIIKNVIVPLTSEYRVNILVVDDSLYSRCRSKSVELLARVRNHVDHKYVKSFRLLTLGWSDDNTFLPLAFTLLFSEKEKNRLCSENQTIDKRTNGPKLQKRLF</sequence>
<protein>
    <submittedName>
        <fullName evidence="2">Transposase</fullName>
    </submittedName>
</protein>
<evidence type="ECO:0000313" key="3">
    <source>
        <dbReference type="Proteomes" id="UP000537131"/>
    </source>
</evidence>
<dbReference type="Pfam" id="PF13546">
    <property type="entry name" value="DDE_5"/>
    <property type="match status" value="1"/>
</dbReference>
<dbReference type="InterPro" id="IPR012337">
    <property type="entry name" value="RNaseH-like_sf"/>
</dbReference>
<comment type="caution">
    <text evidence="2">The sequence shown here is derived from an EMBL/GenBank/DDBJ whole genome shotgun (WGS) entry which is preliminary data.</text>
</comment>
<dbReference type="InterPro" id="IPR038721">
    <property type="entry name" value="IS701-like_DDE_dom"/>
</dbReference>